<dbReference type="Gene3D" id="2.60.120.260">
    <property type="entry name" value="Galactose-binding domain-like"/>
    <property type="match status" value="1"/>
</dbReference>
<feature type="compositionally biased region" description="Basic and acidic residues" evidence="1">
    <location>
        <begin position="1402"/>
        <end position="1448"/>
    </location>
</feature>
<organism evidence="2 3">
    <name type="scientific">Tetradesmus obliquus</name>
    <name type="common">Green alga</name>
    <name type="synonym">Acutodesmus obliquus</name>
    <dbReference type="NCBI Taxonomy" id="3088"/>
    <lineage>
        <taxon>Eukaryota</taxon>
        <taxon>Viridiplantae</taxon>
        <taxon>Chlorophyta</taxon>
        <taxon>core chlorophytes</taxon>
        <taxon>Chlorophyceae</taxon>
        <taxon>CS clade</taxon>
        <taxon>Sphaeropleales</taxon>
        <taxon>Scenedesmaceae</taxon>
        <taxon>Tetradesmus</taxon>
    </lineage>
</organism>
<feature type="region of interest" description="Disordered" evidence="1">
    <location>
        <begin position="1397"/>
        <end position="1489"/>
    </location>
</feature>
<evidence type="ECO:0000313" key="3">
    <source>
        <dbReference type="Proteomes" id="UP000256970"/>
    </source>
</evidence>
<evidence type="ECO:0000256" key="1">
    <source>
        <dbReference type="SAM" id="MobiDB-lite"/>
    </source>
</evidence>
<reference evidence="2 3" key="1">
    <citation type="submission" date="2016-10" db="EMBL/GenBank/DDBJ databases">
        <authorList>
            <person name="Cai Z."/>
        </authorList>
    </citation>
    <scope>NUCLEOTIDE SEQUENCE [LARGE SCALE GENOMIC DNA]</scope>
</reference>
<evidence type="ECO:0008006" key="4">
    <source>
        <dbReference type="Google" id="ProtNLM"/>
    </source>
</evidence>
<evidence type="ECO:0000313" key="2">
    <source>
        <dbReference type="EMBL" id="SZX65723.1"/>
    </source>
</evidence>
<keyword evidence="3" id="KW-1185">Reference proteome</keyword>
<feature type="compositionally biased region" description="Basic and acidic residues" evidence="1">
    <location>
        <begin position="1455"/>
        <end position="1484"/>
    </location>
</feature>
<accession>A0A383VLC4</accession>
<name>A0A383VLC4_TETOB</name>
<proteinExistence type="predicted"/>
<sequence>MLGAQAQDAANTAAAAAAAADTNSTAAGNVTRAPMGAEESPRISCRVHIANNTASATTFGHVRSSLKVAAAADVTDVSLILQVQHPDVAALEVTLTAAGTAGQKAKITVKSAAFGAADGANLVQTIFSDYAPSLMPVDVSVAPYSSVYRPAQPFRALLEGNGTEAGDGGSRGVWTLTVTDKADGDASRRPLKLTGWELWLCGETAGPLFAPDKEGDVAAFSGAGAAADTMKTVVKKAVPSAENVDVDVLVRAGYRAAQIEQDLITQAIGKVNTLLAKELAVKFDAAKGSLKGVNPQLASFLSSSLDTNMKHLQNLPATMGYLRDPKDGSWTLPTSEVVIKSFLDTLVHCYNNIYWCWENTGLRGNLALDFASTWDTTSSAMTAGWSAVQQPWVDAFTRFGEQYPGLSGWGDSLFYSVIGLLYDAAALDAVASVGEAYVDTAIRLAIFATPIRYVVNPRAFFTQLLILVSNVLRSIFNAFQYVPVLVDGDTNNDVAAITTIASILTNQAIEVQSVLLQGVGARVRGIEQNMAASAGGLARSAADLSNNFGDTLAKINPALGAAFKAGADPIEAALEGLAASTQDDVSRYFKSQRFRAAGLEQELGRTMNLMGDVTVALARNTAEAMVTAGKALDDVLPGPPLQQVVANLTKDMQGILSDAASAVERVLPLPEIEEMRNLIDATITGTLDILQASAKQVQGSAGAAALRDQLNNLAEGLNGAASGMSTVIDGIVKGFPGPLLNSTLAVIERQTNQTIVEIRNLFEALARDYPNLEPKAFIANLGRLLDQLLSDVLGQSNTFESLASFTDVQRLAGALPGVLDAVTNAVPELQSMVVQQLPGAFGGGKGPRNEVLRQIDQGIGETLKTYAERVQAVAASIPNQPPLADITSNLQTRSQQLAESSNQLLPAVAQAIAAPTNVLRAGISDLNNGLTALLQDLDSQSRRAPELAMMLADGPLARVANGLNSTVGGVAKDVASAIDGMAKLLPDVPQVRQQLQSVLAPQVAALDATVSQASQQAVNAAAAASQGALLGLGQAMQGITGLLKDAQFQLAGLLGAAAQAGKSLNATVTGLTKNDTKPAGLIALDRNLAELGNNIARDVNNTLTALRPPIQVLEGVARPLAATLNATLGSVAALVSGPVSGGLTQVLQVLQTFANGAIQGVGNALQLPLPPLPPLPGGKQDGGKADGNTPSPSPAASPSPNPSPAPGLSREELIALVDRTIRPTLNSLGVSNSTIDAVVNAAASYLANLGVTDATIGNFISQLPLDQLGFGNLTSTTQSAILQQLQPLLGNIQARLASGAAMGLGRGLLQDETEVNFTLAEYIDLVDSQIRPVLEAEGIDNAQIEQLVNSTASFLFSLEGVDGDVGFATRAAQDLSQLSPAALAAVQERLQPIIDEIQARTNGKDGKKHDKKEDGKKHDKKDDNKKHDKQEDGKKKPGKPEKPEKPELPELPGKPGKDDKKDDKPEKPEKPGKDDANKDDDNKKPQLPGLPDFAALFTVNNLQDLVNGDGSAFKPEEFLKQVGSELLKALDKFAQELTGALLGAPGVSTSDGANQVLKGLSDSVRGAVGELEKTIASLPKGPVFDFLMQQGVGATTPQGRSAAPALDALQQLQQQLVSALDGAGAAANATSAEQLGELMRSASSALQSLAGGQLGQQLSAQLQNGASNVLGQSGQLVNQLANSLVPVSEAAGQMLQSFRENLLQMVMPLLGGQ</sequence>
<protein>
    <recommendedName>
        <fullName evidence="4">P/Homo B domain-containing protein</fullName>
    </recommendedName>
</protein>
<feature type="region of interest" description="Disordered" evidence="1">
    <location>
        <begin position="1169"/>
        <end position="1208"/>
    </location>
</feature>
<dbReference type="Proteomes" id="UP000256970">
    <property type="component" value="Unassembled WGS sequence"/>
</dbReference>
<dbReference type="EMBL" id="FNXT01000661">
    <property type="protein sequence ID" value="SZX65723.1"/>
    <property type="molecule type" value="Genomic_DNA"/>
</dbReference>
<gene>
    <name evidence="2" type="ORF">BQ4739_LOCUS6193</name>
</gene>
<feature type="compositionally biased region" description="Pro residues" evidence="1">
    <location>
        <begin position="1191"/>
        <end position="1205"/>
    </location>
</feature>
<dbReference type="STRING" id="3088.A0A383VLC4"/>